<name>A0A7M2WX69_9BACT</name>
<evidence type="ECO:0008006" key="5">
    <source>
        <dbReference type="Google" id="ProtNLM"/>
    </source>
</evidence>
<protein>
    <recommendedName>
        <fullName evidence="5">VWFA domain-containing protein</fullName>
    </recommendedName>
</protein>
<evidence type="ECO:0000313" key="3">
    <source>
        <dbReference type="EMBL" id="QOV89944.1"/>
    </source>
</evidence>
<dbReference type="EMBL" id="CP063458">
    <property type="protein sequence ID" value="QOV89944.1"/>
    <property type="molecule type" value="Genomic_DNA"/>
</dbReference>
<sequence>MQRLLEILFGAERAELPPGAETAVTFDPPQWMGANAALINTLLIAGAAVLVLWVYARDGRRPGPRIGLAALRVVLFAYLLTLINRPVLRVTETRSEPSVIAVLIDTSISGVVRDTGAASSLALPAGERPSAPATLPTAVAPTTSPSDAVASATQPSNDGVELIGGTGPTRLDAAVGLLTGDQQALIRKLAQTHAIHFYRFSRDASSIGTVPPPDEKSRQAAADGKTADRVIDLDPKLLTAIKALQPDGGATQVVPSLLTVLGDLQGQRLAGVVVITDGRETPASAPPSVVDRLKKYGTKIYSVPIGAESPLKNVVVTGLSLQESAFKDDMVTAKVTVRAAGYEPGKTVRVRLKDKKSGLVLKNVDGREAEAVATLPDDRTQDVEIVFQPKEIGTIDIVAEADIEEGELSRNDNVLAQPLDVLDGKINVLYVDGYPRWEYRYIKNELIRDKTVNISCLLTSADRNFSQEGDRPVPDFGPNDPATGSEFPGPITRFPEKMEELRKYHVILFGDVDPRQFTDRQIQMLSDYVSTEAGGFGMISGPQFSPLEYRNTALEAVLPVTVVGVQPEPEDALYRDGWRPVVTDEGRRGEAAMMFRFFPDKEKNEKYLREDLQPLFWFCRGIAAKSGIGLVYAEHPIATDPTGRKAPLLVLGRFGAGRTLFSAIDDSWRWRYYTGESVFDTYWVQQIRYLARGKKLAERGIRFAVDREKYERGEQVKVTLTVLDPTLLIDLPPQIRIDVVNDAGQLIRQEALVRQESPDNLYSVSFPATDRFGSYRVKLPDLNEKIKEQQRNYQIIIPRLELERPEVDRAGLLRLMPAEQVIPATEAREKLPLLLTSAAKTIPIIRSIPLWDNPLTIGSLSVSWLPHALAIFMLLLTTEWVLRKVFGML</sequence>
<dbReference type="AlphaFoldDB" id="A0A7M2WX69"/>
<dbReference type="PANTHER" id="PTHR37947">
    <property type="entry name" value="BLL2462 PROTEIN"/>
    <property type="match status" value="1"/>
</dbReference>
<dbReference type="SUPFAM" id="SSF52317">
    <property type="entry name" value="Class I glutamine amidotransferase-like"/>
    <property type="match status" value="1"/>
</dbReference>
<feature type="compositionally biased region" description="Low complexity" evidence="1">
    <location>
        <begin position="129"/>
        <end position="148"/>
    </location>
</feature>
<dbReference type="Proteomes" id="UP000593765">
    <property type="component" value="Chromosome"/>
</dbReference>
<dbReference type="SUPFAM" id="SSF53300">
    <property type="entry name" value="vWA-like"/>
    <property type="match status" value="1"/>
</dbReference>
<evidence type="ECO:0000256" key="1">
    <source>
        <dbReference type="SAM" id="MobiDB-lite"/>
    </source>
</evidence>
<dbReference type="RefSeq" id="WP_206293007.1">
    <property type="nucleotide sequence ID" value="NZ_CP063458.1"/>
</dbReference>
<organism evidence="3 4">
    <name type="scientific">Humisphaera borealis</name>
    <dbReference type="NCBI Taxonomy" id="2807512"/>
    <lineage>
        <taxon>Bacteria</taxon>
        <taxon>Pseudomonadati</taxon>
        <taxon>Planctomycetota</taxon>
        <taxon>Phycisphaerae</taxon>
        <taxon>Tepidisphaerales</taxon>
        <taxon>Tepidisphaeraceae</taxon>
        <taxon>Humisphaera</taxon>
    </lineage>
</organism>
<dbReference type="InterPro" id="IPR036465">
    <property type="entry name" value="vWFA_dom_sf"/>
</dbReference>
<keyword evidence="2" id="KW-0472">Membrane</keyword>
<keyword evidence="2" id="KW-0812">Transmembrane</keyword>
<feature type="region of interest" description="Disordered" evidence="1">
    <location>
        <begin position="206"/>
        <end position="226"/>
    </location>
</feature>
<accession>A0A7M2WX69</accession>
<keyword evidence="4" id="KW-1185">Reference proteome</keyword>
<proteinExistence type="predicted"/>
<dbReference type="PANTHER" id="PTHR37947:SF1">
    <property type="entry name" value="BLL2462 PROTEIN"/>
    <property type="match status" value="1"/>
</dbReference>
<feature type="region of interest" description="Disordered" evidence="1">
    <location>
        <begin position="123"/>
        <end position="159"/>
    </location>
</feature>
<evidence type="ECO:0000313" key="4">
    <source>
        <dbReference type="Proteomes" id="UP000593765"/>
    </source>
</evidence>
<reference evidence="3 4" key="1">
    <citation type="submission" date="2020-10" db="EMBL/GenBank/DDBJ databases">
        <title>Wide distribution of Phycisphaera-like planctomycetes from WD2101 soil group in peatlands and genome analysis of the first cultivated representative.</title>
        <authorList>
            <person name="Dedysh S.N."/>
            <person name="Beletsky A.V."/>
            <person name="Ivanova A."/>
            <person name="Kulichevskaya I.S."/>
            <person name="Suzina N.E."/>
            <person name="Philippov D.A."/>
            <person name="Rakitin A.L."/>
            <person name="Mardanov A.V."/>
            <person name="Ravin N.V."/>
        </authorList>
    </citation>
    <scope>NUCLEOTIDE SEQUENCE [LARGE SCALE GENOMIC DNA]</scope>
    <source>
        <strain evidence="3 4">M1803</strain>
    </source>
</reference>
<feature type="transmembrane region" description="Helical" evidence="2">
    <location>
        <begin position="68"/>
        <end position="88"/>
    </location>
</feature>
<evidence type="ECO:0000256" key="2">
    <source>
        <dbReference type="SAM" id="Phobius"/>
    </source>
</evidence>
<dbReference type="InterPro" id="IPR029062">
    <property type="entry name" value="Class_I_gatase-like"/>
</dbReference>
<gene>
    <name evidence="3" type="ORF">IPV69_00800</name>
</gene>
<feature type="transmembrane region" description="Helical" evidence="2">
    <location>
        <begin position="36"/>
        <end position="56"/>
    </location>
</feature>
<feature type="region of interest" description="Disordered" evidence="1">
    <location>
        <begin position="466"/>
        <end position="488"/>
    </location>
</feature>
<dbReference type="Gene3D" id="3.40.50.880">
    <property type="match status" value="1"/>
</dbReference>
<dbReference type="Gene3D" id="3.40.50.410">
    <property type="entry name" value="von Willebrand factor, type A domain"/>
    <property type="match status" value="1"/>
</dbReference>
<dbReference type="KEGG" id="hbs:IPV69_00800"/>
<keyword evidence="2" id="KW-1133">Transmembrane helix</keyword>